<proteinExistence type="inferred from homology"/>
<dbReference type="InterPro" id="IPR032429">
    <property type="entry name" value="Nibrin_BRCT2"/>
</dbReference>
<dbReference type="GO" id="GO:0007095">
    <property type="term" value="P:mitotic G2 DNA damage checkpoint signaling"/>
    <property type="evidence" value="ECO:0007669"/>
    <property type="project" value="InterPro"/>
</dbReference>
<dbReference type="PROSITE" id="PS50006">
    <property type="entry name" value="FHA_DOMAIN"/>
    <property type="match status" value="1"/>
</dbReference>
<evidence type="ECO:0000259" key="7">
    <source>
        <dbReference type="PROSITE" id="PS50006"/>
    </source>
</evidence>
<dbReference type="STRING" id="253628.A0A0D2AJS1"/>
<organism evidence="8 9">
    <name type="scientific">Verruconis gallopava</name>
    <dbReference type="NCBI Taxonomy" id="253628"/>
    <lineage>
        <taxon>Eukaryota</taxon>
        <taxon>Fungi</taxon>
        <taxon>Dikarya</taxon>
        <taxon>Ascomycota</taxon>
        <taxon>Pezizomycotina</taxon>
        <taxon>Dothideomycetes</taxon>
        <taxon>Pleosporomycetidae</taxon>
        <taxon>Venturiales</taxon>
        <taxon>Sympoventuriaceae</taxon>
        <taxon>Verruconis</taxon>
    </lineage>
</organism>
<dbReference type="OrthoDB" id="552194at2759"/>
<comment type="subcellular location">
    <subcellularLocation>
        <location evidence="1">Nucleus</location>
    </subcellularLocation>
</comment>
<dbReference type="Gene3D" id="2.60.200.20">
    <property type="match status" value="1"/>
</dbReference>
<dbReference type="InterPro" id="IPR040227">
    <property type="entry name" value="Nibrin-rel"/>
</dbReference>
<comment type="similarity">
    <text evidence="5">Belongs to the Nibrin family.</text>
</comment>
<dbReference type="InterPro" id="IPR043014">
    <property type="entry name" value="Nibrin_BRCT2_sf"/>
</dbReference>
<evidence type="ECO:0000256" key="2">
    <source>
        <dbReference type="ARBA" id="ARBA00022763"/>
    </source>
</evidence>
<dbReference type="GeneID" id="27309961"/>
<feature type="region of interest" description="Disordered" evidence="6">
    <location>
        <begin position="508"/>
        <end position="536"/>
    </location>
</feature>
<keyword evidence="3" id="KW-0234">DNA repair</keyword>
<dbReference type="Proteomes" id="UP000053259">
    <property type="component" value="Unassembled WGS sequence"/>
</dbReference>
<dbReference type="VEuPathDB" id="FungiDB:PV09_01988"/>
<dbReference type="EMBL" id="KN847533">
    <property type="protein sequence ID" value="KIW07113.1"/>
    <property type="molecule type" value="Genomic_DNA"/>
</dbReference>
<dbReference type="GO" id="GO:0030870">
    <property type="term" value="C:Mre11 complex"/>
    <property type="evidence" value="ECO:0007669"/>
    <property type="project" value="InterPro"/>
</dbReference>
<protein>
    <recommendedName>
        <fullName evidence="7">FHA domain-containing protein</fullName>
    </recommendedName>
</protein>
<feature type="region of interest" description="Disordered" evidence="6">
    <location>
        <begin position="644"/>
        <end position="709"/>
    </location>
</feature>
<accession>A0A0D2AJS1</accession>
<feature type="compositionally biased region" description="Polar residues" evidence="6">
    <location>
        <begin position="461"/>
        <end position="476"/>
    </location>
</feature>
<dbReference type="InterPro" id="IPR008984">
    <property type="entry name" value="SMAD_FHA_dom_sf"/>
</dbReference>
<feature type="compositionally biased region" description="Polar residues" evidence="6">
    <location>
        <begin position="663"/>
        <end position="674"/>
    </location>
</feature>
<reference evidence="8 9" key="1">
    <citation type="submission" date="2015-01" db="EMBL/GenBank/DDBJ databases">
        <title>The Genome Sequence of Ochroconis gallopava CBS43764.</title>
        <authorList>
            <consortium name="The Broad Institute Genomics Platform"/>
            <person name="Cuomo C."/>
            <person name="de Hoog S."/>
            <person name="Gorbushina A."/>
            <person name="Stielow B."/>
            <person name="Teixiera M."/>
            <person name="Abouelleil A."/>
            <person name="Chapman S.B."/>
            <person name="Priest M."/>
            <person name="Young S.K."/>
            <person name="Wortman J."/>
            <person name="Nusbaum C."/>
            <person name="Birren B."/>
        </authorList>
    </citation>
    <scope>NUCLEOTIDE SEQUENCE [LARGE SCALE GENOMIC DNA]</scope>
    <source>
        <strain evidence="8 9">CBS 43764</strain>
    </source>
</reference>
<dbReference type="Pfam" id="PF16508">
    <property type="entry name" value="NIBRIN_BRCT_II"/>
    <property type="match status" value="1"/>
</dbReference>
<feature type="compositionally biased region" description="Low complexity" evidence="6">
    <location>
        <begin position="726"/>
        <end position="740"/>
    </location>
</feature>
<feature type="region of interest" description="Disordered" evidence="6">
    <location>
        <begin position="461"/>
        <end position="496"/>
    </location>
</feature>
<sequence>MWILECDGPLFHNKRLWLRPGTSHLFGRTKQAPLRNTESYVLDAKSVSKKHLKLSIAAVKAGSGSQLHTRTEAIIEDFSKLGTIIDGEKICQTTKVLKGTEHVIRVAKYEYALRLKWHPVVFSVANLTKAEKSAADPLSWFRSRLEPLDIKFVNEYIAGQTTHVVAPKRNIPAVLQGLIHARHVVTRDFVDAVVRAATEEPAADGVSEPRAPLEKDFDGAWPNAMNYVPPVAGEPVKRDASFLTPNHGRTNIFHGFTFVFCMKSQFEQLQPVIEAGGGKAILYESFEEGRMNPHEFVTFVKSVAGDKSPGEISHSGEGKGVVVVRITTKNAEWDAEFVQESDRQLNQRSIEQKELLDPILTLDTSGLRRRLMEEIDLTSTALSTAPESEQRAASKSDLISGITSGRAVRVEPQTQAKRILRIPVTQSRFRGFDDFDDESELNLAPGTATKSMPLNDITVTEETVGQPSSAPAQVTRRNAETNSRKRPTPEPDSVEMMASILPAAAAMKRRRINQPERTSEDHAEKDTKPIRPRKEQEFDVLDEIKRRRDEEERLAREDSEQLKEAIEGMDIQGPANLVQIEEMEVTCSHSASLSRLSRASSERWDERWNGLPNFKRFRRKGEERPVRRERVIVPVEETRKKDFGIGDDYWLEPSSRQKDQTPRESQVQSQTLRNQRGEDDSKEEDELRFHRLVKSKTTQESAITEPDVVEIIKESGNTALSASLPSTAHSTSGATSLAASLRKRPAPEPANAPPARKKTKPAWARDESEEDEDELAFPRARRGARKR</sequence>
<feature type="compositionally biased region" description="Basic and acidic residues" evidence="6">
    <location>
        <begin position="477"/>
        <end position="489"/>
    </location>
</feature>
<keyword evidence="9" id="KW-1185">Reference proteome</keyword>
<keyword evidence="4" id="KW-0539">Nucleus</keyword>
<evidence type="ECO:0000256" key="3">
    <source>
        <dbReference type="ARBA" id="ARBA00023204"/>
    </source>
</evidence>
<evidence type="ECO:0000313" key="9">
    <source>
        <dbReference type="Proteomes" id="UP000053259"/>
    </source>
</evidence>
<dbReference type="GO" id="GO:0003684">
    <property type="term" value="F:damaged DNA binding"/>
    <property type="evidence" value="ECO:0007669"/>
    <property type="project" value="TreeGrafter"/>
</dbReference>
<dbReference type="SUPFAM" id="SSF49879">
    <property type="entry name" value="SMAD/FHA domain"/>
    <property type="match status" value="1"/>
</dbReference>
<feature type="region of interest" description="Disordered" evidence="6">
    <location>
        <begin position="436"/>
        <end position="455"/>
    </location>
</feature>
<dbReference type="PANTHER" id="PTHR12162:SF0">
    <property type="entry name" value="NIBRIN"/>
    <property type="match status" value="1"/>
</dbReference>
<gene>
    <name evidence="8" type="ORF">PV09_01988</name>
</gene>
<dbReference type="PANTHER" id="PTHR12162">
    <property type="entry name" value="NIBRIN-RELATED"/>
    <property type="match status" value="1"/>
</dbReference>
<dbReference type="Gene3D" id="3.40.50.10980">
    <property type="entry name" value="Nibrin, BRCT2 domain"/>
    <property type="match status" value="1"/>
</dbReference>
<dbReference type="InterPro" id="IPR000253">
    <property type="entry name" value="FHA_dom"/>
</dbReference>
<feature type="region of interest" description="Disordered" evidence="6">
    <location>
        <begin position="721"/>
        <end position="787"/>
    </location>
</feature>
<name>A0A0D2AJS1_9PEZI</name>
<evidence type="ECO:0000256" key="5">
    <source>
        <dbReference type="ARBA" id="ARBA00044757"/>
    </source>
</evidence>
<dbReference type="InParanoid" id="A0A0D2AJS1"/>
<feature type="domain" description="FHA" evidence="7">
    <location>
        <begin position="24"/>
        <end position="90"/>
    </location>
</feature>
<evidence type="ECO:0000256" key="1">
    <source>
        <dbReference type="ARBA" id="ARBA00004123"/>
    </source>
</evidence>
<dbReference type="HOGENOM" id="CLU_007951_0_0_1"/>
<evidence type="ECO:0000256" key="4">
    <source>
        <dbReference type="ARBA" id="ARBA00023242"/>
    </source>
</evidence>
<feature type="compositionally biased region" description="Basic and acidic residues" evidence="6">
    <location>
        <begin position="675"/>
        <end position="689"/>
    </location>
</feature>
<evidence type="ECO:0000256" key="6">
    <source>
        <dbReference type="SAM" id="MobiDB-lite"/>
    </source>
</evidence>
<keyword evidence="2" id="KW-0227">DNA damage</keyword>
<dbReference type="RefSeq" id="XP_016216982.1">
    <property type="nucleotide sequence ID" value="XM_016354966.1"/>
</dbReference>
<dbReference type="AlphaFoldDB" id="A0A0D2AJS1"/>
<evidence type="ECO:0000313" key="8">
    <source>
        <dbReference type="EMBL" id="KIW07113.1"/>
    </source>
</evidence>
<feature type="compositionally biased region" description="Basic and acidic residues" evidence="6">
    <location>
        <begin position="513"/>
        <end position="536"/>
    </location>
</feature>
<dbReference type="GO" id="GO:0000724">
    <property type="term" value="P:double-strand break repair via homologous recombination"/>
    <property type="evidence" value="ECO:0007669"/>
    <property type="project" value="TreeGrafter"/>
</dbReference>